<dbReference type="PANTHER" id="PTHR39219">
    <property type="entry name" value="ER MEMBRANE PROTEIN COMPLEX SUBUNIT 10"/>
    <property type="match status" value="1"/>
</dbReference>
<gene>
    <name evidence="1" type="ORF">BU16DRAFT_614139</name>
</gene>
<evidence type="ECO:0000313" key="1">
    <source>
        <dbReference type="EMBL" id="KAF2500376.1"/>
    </source>
</evidence>
<dbReference type="AlphaFoldDB" id="A0A6A6R7C6"/>
<dbReference type="Pfam" id="PF21203">
    <property type="entry name" value="ECM10"/>
    <property type="match status" value="1"/>
</dbReference>
<proteinExistence type="predicted"/>
<organism evidence="1 2">
    <name type="scientific">Lophium mytilinum</name>
    <dbReference type="NCBI Taxonomy" id="390894"/>
    <lineage>
        <taxon>Eukaryota</taxon>
        <taxon>Fungi</taxon>
        <taxon>Dikarya</taxon>
        <taxon>Ascomycota</taxon>
        <taxon>Pezizomycotina</taxon>
        <taxon>Dothideomycetes</taxon>
        <taxon>Pleosporomycetidae</taxon>
        <taxon>Mytilinidiales</taxon>
        <taxon>Mytilinidiaceae</taxon>
        <taxon>Lophium</taxon>
    </lineage>
</organism>
<evidence type="ECO:0000313" key="2">
    <source>
        <dbReference type="Proteomes" id="UP000799750"/>
    </source>
</evidence>
<sequence length="184" mass="19906">MRLLNLLLLPAALASTITIYTNPLHRDSAATIPSPTPLATISYDPSTASASLASYHPPTGAYTPSHLFRIGLFDPATKEWKGVVTSSASFADEYLKKFILHVDERGEVYHVGFGTAGKTAGSDEVEIEVSPRAKGPQPSLNKPIVLNAEGKLEGKEPEKTFLQKYWWALLLFLAVQLLVGGGKE</sequence>
<dbReference type="PANTHER" id="PTHR39219:SF1">
    <property type="entry name" value="ER MEMBRANE PROTEIN COMPLEX SUBUNIT 10"/>
    <property type="match status" value="1"/>
</dbReference>
<protein>
    <recommendedName>
        <fullName evidence="3">Cyclin-dependent protein kinase regulator pho80</fullName>
    </recommendedName>
</protein>
<name>A0A6A6R7C6_9PEZI</name>
<keyword evidence="2" id="KW-1185">Reference proteome</keyword>
<accession>A0A6A6R7C6</accession>
<dbReference type="OrthoDB" id="1894652at2759"/>
<evidence type="ECO:0008006" key="3">
    <source>
        <dbReference type="Google" id="ProtNLM"/>
    </source>
</evidence>
<reference evidence="1" key="1">
    <citation type="journal article" date="2020" name="Stud. Mycol.">
        <title>101 Dothideomycetes genomes: a test case for predicting lifestyles and emergence of pathogens.</title>
        <authorList>
            <person name="Haridas S."/>
            <person name="Albert R."/>
            <person name="Binder M."/>
            <person name="Bloem J."/>
            <person name="Labutti K."/>
            <person name="Salamov A."/>
            <person name="Andreopoulos B."/>
            <person name="Baker S."/>
            <person name="Barry K."/>
            <person name="Bills G."/>
            <person name="Bluhm B."/>
            <person name="Cannon C."/>
            <person name="Castanera R."/>
            <person name="Culley D."/>
            <person name="Daum C."/>
            <person name="Ezra D."/>
            <person name="Gonzalez J."/>
            <person name="Henrissat B."/>
            <person name="Kuo A."/>
            <person name="Liang C."/>
            <person name="Lipzen A."/>
            <person name="Lutzoni F."/>
            <person name="Magnuson J."/>
            <person name="Mondo S."/>
            <person name="Nolan M."/>
            <person name="Ohm R."/>
            <person name="Pangilinan J."/>
            <person name="Park H.-J."/>
            <person name="Ramirez L."/>
            <person name="Alfaro M."/>
            <person name="Sun H."/>
            <person name="Tritt A."/>
            <person name="Yoshinaga Y."/>
            <person name="Zwiers L.-H."/>
            <person name="Turgeon B."/>
            <person name="Goodwin S."/>
            <person name="Spatafora J."/>
            <person name="Crous P."/>
            <person name="Grigoriev I."/>
        </authorList>
    </citation>
    <scope>NUCLEOTIDE SEQUENCE</scope>
    <source>
        <strain evidence="1">CBS 269.34</strain>
    </source>
</reference>
<dbReference type="Proteomes" id="UP000799750">
    <property type="component" value="Unassembled WGS sequence"/>
</dbReference>
<dbReference type="EMBL" id="MU004183">
    <property type="protein sequence ID" value="KAF2500376.1"/>
    <property type="molecule type" value="Genomic_DNA"/>
</dbReference>